<evidence type="ECO:0000256" key="1">
    <source>
        <dbReference type="SAM" id="MobiDB-lite"/>
    </source>
</evidence>
<dbReference type="EMBL" id="RBWV01000014">
    <property type="protein sequence ID" value="RKS71393.1"/>
    <property type="molecule type" value="Genomic_DNA"/>
</dbReference>
<evidence type="ECO:0000313" key="3">
    <source>
        <dbReference type="Proteomes" id="UP000281955"/>
    </source>
</evidence>
<proteinExistence type="predicted"/>
<feature type="compositionally biased region" description="Pro residues" evidence="1">
    <location>
        <begin position="67"/>
        <end position="76"/>
    </location>
</feature>
<dbReference type="Proteomes" id="UP000281955">
    <property type="component" value="Unassembled WGS sequence"/>
</dbReference>
<dbReference type="InParanoid" id="A0A420XLV0"/>
<gene>
    <name evidence="2" type="ORF">CLV35_3191</name>
</gene>
<feature type="region of interest" description="Disordered" evidence="1">
    <location>
        <begin position="67"/>
        <end position="98"/>
    </location>
</feature>
<dbReference type="AlphaFoldDB" id="A0A420XLV0"/>
<reference evidence="2 3" key="1">
    <citation type="submission" date="2018-10" db="EMBL/GenBank/DDBJ databases">
        <title>Genomic Encyclopedia of Archaeal and Bacterial Type Strains, Phase II (KMG-II): from individual species to whole genera.</title>
        <authorList>
            <person name="Goeker M."/>
        </authorList>
    </citation>
    <scope>NUCLEOTIDE SEQUENCE [LARGE SCALE GENOMIC DNA]</scope>
    <source>
        <strain evidence="2 3">RP-AC37</strain>
    </source>
</reference>
<comment type="caution">
    <text evidence="2">The sequence shown here is derived from an EMBL/GenBank/DDBJ whole genome shotgun (WGS) entry which is preliminary data.</text>
</comment>
<sequence length="98" mass="9789">MLAICSWARAPGHVAGAIVSGMPMCVPSDWSMAGSSALKNTRPPDAGPSPELCTAGNPQYMYVVAPPSSPQLPSPPEACGSHIRASSARSAKGAGGAV</sequence>
<protein>
    <submittedName>
        <fullName evidence="2">Uncharacterized protein</fullName>
    </submittedName>
</protein>
<keyword evidence="3" id="KW-1185">Reference proteome</keyword>
<name>A0A420XLV0_9ACTN</name>
<evidence type="ECO:0000313" key="2">
    <source>
        <dbReference type="EMBL" id="RKS71393.1"/>
    </source>
</evidence>
<organism evidence="2 3">
    <name type="scientific">Motilibacter peucedani</name>
    <dbReference type="NCBI Taxonomy" id="598650"/>
    <lineage>
        <taxon>Bacteria</taxon>
        <taxon>Bacillati</taxon>
        <taxon>Actinomycetota</taxon>
        <taxon>Actinomycetes</taxon>
        <taxon>Motilibacterales</taxon>
        <taxon>Motilibacteraceae</taxon>
        <taxon>Motilibacter</taxon>
    </lineage>
</organism>
<accession>A0A420XLV0</accession>